<dbReference type="Gene3D" id="1.10.600.10">
    <property type="entry name" value="Farnesyl Diphosphate Synthase"/>
    <property type="match status" value="1"/>
</dbReference>
<dbReference type="GO" id="GO:0000010">
    <property type="term" value="F:heptaprenyl diphosphate synthase activity"/>
    <property type="evidence" value="ECO:0007669"/>
    <property type="project" value="UniProtKB-EC"/>
</dbReference>
<dbReference type="CDD" id="cd00685">
    <property type="entry name" value="Trans_IPPS_HT"/>
    <property type="match status" value="1"/>
</dbReference>
<gene>
    <name evidence="7" type="ordered locus">Desac_1536</name>
</gene>
<evidence type="ECO:0000256" key="5">
    <source>
        <dbReference type="ARBA" id="ARBA00022842"/>
    </source>
</evidence>
<comment type="cofactor">
    <cofactor evidence="1">
        <name>Mg(2+)</name>
        <dbReference type="ChEBI" id="CHEBI:18420"/>
    </cofactor>
</comment>
<evidence type="ECO:0000313" key="8">
    <source>
        <dbReference type="Proteomes" id="UP000000483"/>
    </source>
</evidence>
<evidence type="ECO:0000313" key="7">
    <source>
        <dbReference type="EMBL" id="AEB09391.1"/>
    </source>
</evidence>
<dbReference type="AlphaFoldDB" id="F2NHQ6"/>
<dbReference type="KEGG" id="dao:Desac_1536"/>
<dbReference type="PANTHER" id="PTHR12001:SF69">
    <property type="entry name" value="ALL TRANS-POLYPRENYL-DIPHOSPHATE SYNTHASE PDSS1"/>
    <property type="match status" value="1"/>
</dbReference>
<dbReference type="EMBL" id="CP002629">
    <property type="protein sequence ID" value="AEB09391.1"/>
    <property type="molecule type" value="Genomic_DNA"/>
</dbReference>
<evidence type="ECO:0000256" key="6">
    <source>
        <dbReference type="RuleBase" id="RU004466"/>
    </source>
</evidence>
<dbReference type="InterPro" id="IPR000092">
    <property type="entry name" value="Polyprenyl_synt"/>
</dbReference>
<comment type="similarity">
    <text evidence="2 6">Belongs to the FPP/GGPP synthase family.</text>
</comment>
<dbReference type="HOGENOM" id="CLU_014015_2_0_7"/>
<evidence type="ECO:0000256" key="2">
    <source>
        <dbReference type="ARBA" id="ARBA00006706"/>
    </source>
</evidence>
<dbReference type="InterPro" id="IPR008949">
    <property type="entry name" value="Isoprenoid_synthase_dom_sf"/>
</dbReference>
<evidence type="ECO:0000256" key="1">
    <source>
        <dbReference type="ARBA" id="ARBA00001946"/>
    </source>
</evidence>
<dbReference type="EC" id="2.5.1.30" evidence="7"/>
<dbReference type="PANTHER" id="PTHR12001">
    <property type="entry name" value="GERANYLGERANYL PYROPHOSPHATE SYNTHASE"/>
    <property type="match status" value="1"/>
</dbReference>
<organism evidence="7 8">
    <name type="scientific">Desulfobacca acetoxidans (strain ATCC 700848 / DSM 11109 / ASRB2)</name>
    <dbReference type="NCBI Taxonomy" id="880072"/>
    <lineage>
        <taxon>Bacteria</taxon>
        <taxon>Pseudomonadati</taxon>
        <taxon>Thermodesulfobacteriota</taxon>
        <taxon>Desulfobaccia</taxon>
        <taxon>Desulfobaccales</taxon>
        <taxon>Desulfobaccaceae</taxon>
        <taxon>Desulfobacca</taxon>
    </lineage>
</organism>
<dbReference type="eggNOG" id="COG0142">
    <property type="taxonomic scope" value="Bacteria"/>
</dbReference>
<evidence type="ECO:0000256" key="3">
    <source>
        <dbReference type="ARBA" id="ARBA00022679"/>
    </source>
</evidence>
<dbReference type="PROSITE" id="PS00444">
    <property type="entry name" value="POLYPRENYL_SYNTHASE_2"/>
    <property type="match status" value="1"/>
</dbReference>
<dbReference type="InterPro" id="IPR033749">
    <property type="entry name" value="Polyprenyl_synt_CS"/>
</dbReference>
<keyword evidence="8" id="KW-1185">Reference proteome</keyword>
<reference evidence="7 8" key="1">
    <citation type="journal article" date="2011" name="Stand. Genomic Sci.">
        <title>Complete genome sequence of the acetate-degrading sulfate reducer Desulfobacca acetoxidans type strain (ASRB2).</title>
        <authorList>
            <person name="Goker M."/>
            <person name="Teshima H."/>
            <person name="Lapidus A."/>
            <person name="Nolan M."/>
            <person name="Lucas S."/>
            <person name="Hammon N."/>
            <person name="Deshpande S."/>
            <person name="Cheng J.F."/>
            <person name="Tapia R."/>
            <person name="Han C."/>
            <person name="Goodwin L."/>
            <person name="Pitluck S."/>
            <person name="Huntemann M."/>
            <person name="Liolios K."/>
            <person name="Ivanova N."/>
            <person name="Pagani I."/>
            <person name="Mavromatis K."/>
            <person name="Ovchinikova G."/>
            <person name="Pati A."/>
            <person name="Chen A."/>
            <person name="Palaniappan K."/>
            <person name="Land M."/>
            <person name="Hauser L."/>
            <person name="Brambilla E.M."/>
            <person name="Rohde M."/>
            <person name="Spring S."/>
            <person name="Detter J.C."/>
            <person name="Woyke T."/>
            <person name="Bristow J."/>
            <person name="Eisen J.A."/>
            <person name="Markowitz V."/>
            <person name="Hugenholtz P."/>
            <person name="Kyrpides N.C."/>
            <person name="Klenk H.P."/>
        </authorList>
    </citation>
    <scope>NUCLEOTIDE SEQUENCE [LARGE SCALE GENOMIC DNA]</scope>
    <source>
        <strain evidence="8">ATCC 700848 / DSM 11109 / ASRB2</strain>
    </source>
</reference>
<dbReference type="STRING" id="880072.Desac_1536"/>
<dbReference type="GO" id="GO:0008299">
    <property type="term" value="P:isoprenoid biosynthetic process"/>
    <property type="evidence" value="ECO:0007669"/>
    <property type="project" value="InterPro"/>
</dbReference>
<dbReference type="RefSeq" id="WP_013706501.1">
    <property type="nucleotide sequence ID" value="NC_015388.1"/>
</dbReference>
<sequence>MKLRHKMILQRLQPDIDRINLALSGNLATHVRLISEVWDHILISGGKRIRPLLFILAARMCGCRGDHLPDIGAIFEYLHAATLLHDDVVDAATERRGQSSANTIWGNQAVILVGDFLLSKALSIAVETRQIRIIEVLAQTTTYMAEGEVLQLVNTGRLEMTEEEYFDVITRKTAKLMSAACQIGAILGGVDGRLEAAMADFGLNLGITFQLIDDILDFTGNAKEMGKPICNDLKEGKITLPFIHTLRQLGPTEQQSLGHLVRESDAARIAQELLPLMQRHGSIDYARRLAQEYTNAAKENLALFPSSPEKSLFLEVTDILVNRTF</sequence>
<dbReference type="SUPFAM" id="SSF48576">
    <property type="entry name" value="Terpenoid synthases"/>
    <property type="match status" value="1"/>
</dbReference>
<keyword evidence="4" id="KW-0479">Metal-binding</keyword>
<proteinExistence type="inferred from homology"/>
<dbReference type="SFLD" id="SFLDS00005">
    <property type="entry name" value="Isoprenoid_Synthase_Type_I"/>
    <property type="match status" value="1"/>
</dbReference>
<dbReference type="PROSITE" id="PS00723">
    <property type="entry name" value="POLYPRENYL_SYNTHASE_1"/>
    <property type="match status" value="1"/>
</dbReference>
<keyword evidence="3 6" id="KW-0808">Transferase</keyword>
<name>F2NHQ6_DESAR</name>
<dbReference type="Proteomes" id="UP000000483">
    <property type="component" value="Chromosome"/>
</dbReference>
<accession>F2NHQ6</accession>
<protein>
    <submittedName>
        <fullName evidence="7">Trans-hexaprenyltranstransferase</fullName>
        <ecNumber evidence="7">2.5.1.30</ecNumber>
    </submittedName>
</protein>
<reference evidence="8" key="2">
    <citation type="submission" date="2011-03" db="EMBL/GenBank/DDBJ databases">
        <title>The complete genome of Desulfobacca acetoxidans DSM 11109.</title>
        <authorList>
            <consortium name="US DOE Joint Genome Institute (JGI-PGF)"/>
            <person name="Lucas S."/>
            <person name="Copeland A."/>
            <person name="Lapidus A."/>
            <person name="Bruce D."/>
            <person name="Goodwin L."/>
            <person name="Pitluck S."/>
            <person name="Peters L."/>
            <person name="Kyrpides N."/>
            <person name="Mavromatis K."/>
            <person name="Ivanova N."/>
            <person name="Ovchinnikova G."/>
            <person name="Teshima H."/>
            <person name="Detter J.C."/>
            <person name="Han C."/>
            <person name="Land M."/>
            <person name="Hauser L."/>
            <person name="Markowitz V."/>
            <person name="Cheng J.-F."/>
            <person name="Hugenholtz P."/>
            <person name="Woyke T."/>
            <person name="Wu D."/>
            <person name="Spring S."/>
            <person name="Schueler E."/>
            <person name="Brambilla E."/>
            <person name="Klenk H.-P."/>
            <person name="Eisen J.A."/>
        </authorList>
    </citation>
    <scope>NUCLEOTIDE SEQUENCE [LARGE SCALE GENOMIC DNA]</scope>
    <source>
        <strain evidence="8">ATCC 700848 / DSM 11109 / ASRB2</strain>
    </source>
</reference>
<dbReference type="Pfam" id="PF00348">
    <property type="entry name" value="polyprenyl_synt"/>
    <property type="match status" value="1"/>
</dbReference>
<dbReference type="GO" id="GO:0046872">
    <property type="term" value="F:metal ion binding"/>
    <property type="evidence" value="ECO:0007669"/>
    <property type="project" value="UniProtKB-KW"/>
</dbReference>
<evidence type="ECO:0000256" key="4">
    <source>
        <dbReference type="ARBA" id="ARBA00022723"/>
    </source>
</evidence>
<keyword evidence="5" id="KW-0460">Magnesium</keyword>